<dbReference type="Gene3D" id="1.25.40.10">
    <property type="entry name" value="Tetratricopeptide repeat domain"/>
    <property type="match status" value="5"/>
</dbReference>
<feature type="repeat" description="PPR" evidence="4">
    <location>
        <begin position="119"/>
        <end position="154"/>
    </location>
</feature>
<dbReference type="PANTHER" id="PTHR47447:SF22">
    <property type="entry name" value="TETRATRICOPEPTIDE-LIKE HELICAL DOMAIN SUPERFAMILY"/>
    <property type="match status" value="1"/>
</dbReference>
<dbReference type="Pfam" id="PF13812">
    <property type="entry name" value="PPR_3"/>
    <property type="match status" value="1"/>
</dbReference>
<dbReference type="Pfam" id="PF13041">
    <property type="entry name" value="PPR_2"/>
    <property type="match status" value="4"/>
</dbReference>
<keyword evidence="6" id="KW-1185">Reference proteome</keyword>
<proteinExistence type="inferred from homology"/>
<feature type="repeat" description="PPR" evidence="4">
    <location>
        <begin position="402"/>
        <end position="436"/>
    </location>
</feature>
<gene>
    <name evidence="5" type="ORF">LUZ62_087005</name>
</gene>
<dbReference type="SUPFAM" id="SSF48452">
    <property type="entry name" value="TPR-like"/>
    <property type="match status" value="1"/>
</dbReference>
<dbReference type="Pfam" id="PF12854">
    <property type="entry name" value="PPR_1"/>
    <property type="match status" value="1"/>
</dbReference>
<sequence>MRTREFESLVKKRCRSADFTFPEALHFFHDLLHFRDPPPSIITFNILFTSMVQMGNLSSHYPTILSLFNRLALARPHPPAISPDACTYCICIDCCTRVNQVDLGFVLLGRFLKDKRAPDTRVFNPLLKCLCRNNRIAEAAAMLFDKMPKLGCTPNLISYTTLIKGYCSAGKTSSATELLQKTIGEPGEFKVDTVAFSTVIDGLCKDGAVSKAFDLFEQMHSLRVLPSTVTYNTLINGLCKQGAVRKALELLDCMASKGLQPNIVTYNTLVDGLCKKGLLENPGKLLQYIIYKGHKPDVVTYTAVVDALCKNEEIEKAEELLNDMISRGVQPNVVTYNTLIDGLCKVNKLENAMHWLDEMVSKGMSPNIMTYNIVMNALCKEGETDKVEDLLDDMISRRLQPDVVTYNTLLARFCKIKELENAKKCMREMVSKGIPPSIVSWNIIIDAFCSTDDVMDVLINMVLCYGARDNSAYISLIKAYIKRGNIDEAMCVLKKVKQQGFKPDIDAYSPIKEMLLEMGKVDDAKELVAEINENKADD</sequence>
<feature type="repeat" description="PPR" evidence="4">
    <location>
        <begin position="332"/>
        <end position="366"/>
    </location>
</feature>
<feature type="repeat" description="PPR" evidence="4">
    <location>
        <begin position="155"/>
        <end position="185"/>
    </location>
</feature>
<keyword evidence="3" id="KW-0809">Transit peptide</keyword>
<dbReference type="AlphaFoldDB" id="A0AAV8CA49"/>
<feature type="repeat" description="PPR" evidence="4">
    <location>
        <begin position="262"/>
        <end position="296"/>
    </location>
</feature>
<dbReference type="EMBL" id="JAMFTS010000005">
    <property type="protein sequence ID" value="KAJ4752600.1"/>
    <property type="molecule type" value="Genomic_DNA"/>
</dbReference>
<evidence type="ECO:0000256" key="3">
    <source>
        <dbReference type="ARBA" id="ARBA00022946"/>
    </source>
</evidence>
<comment type="caution">
    <text evidence="5">The sequence shown here is derived from an EMBL/GenBank/DDBJ whole genome shotgun (WGS) entry which is preliminary data.</text>
</comment>
<keyword evidence="2" id="KW-0677">Repeat</keyword>
<feature type="repeat" description="PPR" evidence="4">
    <location>
        <begin position="192"/>
        <end position="226"/>
    </location>
</feature>
<feature type="repeat" description="PPR" evidence="4">
    <location>
        <begin position="227"/>
        <end position="261"/>
    </location>
</feature>
<evidence type="ECO:0000256" key="2">
    <source>
        <dbReference type="ARBA" id="ARBA00022737"/>
    </source>
</evidence>
<feature type="repeat" description="PPR" evidence="4">
    <location>
        <begin position="367"/>
        <end position="401"/>
    </location>
</feature>
<comment type="similarity">
    <text evidence="1">Belongs to the PPR family. P subfamily.</text>
</comment>
<evidence type="ECO:0000256" key="4">
    <source>
        <dbReference type="PROSITE-ProRule" id="PRU00708"/>
    </source>
</evidence>
<dbReference type="Pfam" id="PF01535">
    <property type="entry name" value="PPR"/>
    <property type="match status" value="1"/>
</dbReference>
<reference evidence="5" key="1">
    <citation type="submission" date="2022-08" db="EMBL/GenBank/DDBJ databases">
        <authorList>
            <person name="Marques A."/>
        </authorList>
    </citation>
    <scope>NUCLEOTIDE SEQUENCE</scope>
    <source>
        <strain evidence="5">RhyPub2mFocal</strain>
        <tissue evidence="5">Leaves</tissue>
    </source>
</reference>
<organism evidence="5 6">
    <name type="scientific">Rhynchospora pubera</name>
    <dbReference type="NCBI Taxonomy" id="906938"/>
    <lineage>
        <taxon>Eukaryota</taxon>
        <taxon>Viridiplantae</taxon>
        <taxon>Streptophyta</taxon>
        <taxon>Embryophyta</taxon>
        <taxon>Tracheophyta</taxon>
        <taxon>Spermatophyta</taxon>
        <taxon>Magnoliopsida</taxon>
        <taxon>Liliopsida</taxon>
        <taxon>Poales</taxon>
        <taxon>Cyperaceae</taxon>
        <taxon>Cyperoideae</taxon>
        <taxon>Rhynchosporeae</taxon>
        <taxon>Rhynchospora</taxon>
    </lineage>
</organism>
<evidence type="ECO:0000256" key="1">
    <source>
        <dbReference type="ARBA" id="ARBA00007626"/>
    </source>
</evidence>
<evidence type="ECO:0000313" key="6">
    <source>
        <dbReference type="Proteomes" id="UP001140206"/>
    </source>
</evidence>
<dbReference type="FunFam" id="1.25.40.10:FF:000294">
    <property type="entry name" value="Pentatricopeptide repeat-containing protein At1g09900"/>
    <property type="match status" value="1"/>
</dbReference>
<feature type="repeat" description="PPR" evidence="4">
    <location>
        <begin position="297"/>
        <end position="331"/>
    </location>
</feature>
<dbReference type="PROSITE" id="PS51375">
    <property type="entry name" value="PPR"/>
    <property type="match status" value="10"/>
</dbReference>
<dbReference type="PANTHER" id="PTHR47447">
    <property type="entry name" value="OS03G0856100 PROTEIN"/>
    <property type="match status" value="1"/>
</dbReference>
<protein>
    <submittedName>
        <fullName evidence="5">Pentatricopeptide repeat (PPR) superfamily protein</fullName>
    </submittedName>
</protein>
<dbReference type="NCBIfam" id="TIGR00756">
    <property type="entry name" value="PPR"/>
    <property type="match status" value="9"/>
</dbReference>
<dbReference type="Proteomes" id="UP001140206">
    <property type="component" value="Chromosome 5"/>
</dbReference>
<dbReference type="InterPro" id="IPR011990">
    <property type="entry name" value="TPR-like_helical_dom_sf"/>
</dbReference>
<name>A0AAV8CA49_9POAL</name>
<dbReference type="InterPro" id="IPR002885">
    <property type="entry name" value="PPR_rpt"/>
</dbReference>
<evidence type="ECO:0000313" key="5">
    <source>
        <dbReference type="EMBL" id="KAJ4752600.1"/>
    </source>
</evidence>
<feature type="repeat" description="PPR" evidence="4">
    <location>
        <begin position="469"/>
        <end position="503"/>
    </location>
</feature>
<accession>A0AAV8CA49</accession>